<dbReference type="AlphaFoldDB" id="A0A1M3TL05"/>
<evidence type="ECO:0000256" key="2">
    <source>
        <dbReference type="ARBA" id="ARBA00023015"/>
    </source>
</evidence>
<name>A0A1M3TL05_ASPLC</name>
<dbReference type="PANTHER" id="PTHR13044">
    <property type="entry name" value="ACTIVATING TRANSCRIPTION FACTOR ATF 4/5"/>
    <property type="match status" value="1"/>
</dbReference>
<dbReference type="InterPro" id="IPR004827">
    <property type="entry name" value="bZIP"/>
</dbReference>
<evidence type="ECO:0000256" key="6">
    <source>
        <dbReference type="SAM" id="Coils"/>
    </source>
</evidence>
<evidence type="ECO:0000256" key="5">
    <source>
        <dbReference type="ARBA" id="ARBA00023242"/>
    </source>
</evidence>
<dbReference type="PROSITE" id="PS50217">
    <property type="entry name" value="BZIP"/>
    <property type="match status" value="1"/>
</dbReference>
<protein>
    <recommendedName>
        <fullName evidence="8">BZIP domain-containing protein</fullName>
    </recommendedName>
</protein>
<sequence length="387" mass="43097">MAPRVITWRVQFNCLSAVIILYHLDSQRLMIDHVALIMSILQLILRKMNKAHPTKTRPKRTRPTRRAKPKTQPASSIRSGLINRASPRPTSSPPSPSHPPSPRRKRLLLPSFRTGSPGSKDPASSIEEWLSLQLPACTPSARPSRLSAQSQTSPPPPYNSSHFYQDLPQYPDSFYLHPEYYNNPTFDLSSAAFPPVDPTSLFYDDSPPDTSLTAGSNSNSTINTALSSLSDSSYQDQIIGYQDPTSSQHTSCATILHPHPHSLVPVTAEPDLDPIDSLLSSPELSEELNLLASPGVNSLPDFPPMPSVSSTTSSRAAAPPKEAPNRVKKRELNTLAARRYRQRRVDRMNQLEEELEAIKRERDELKMRVSKLEGETEALRSMVRSQK</sequence>
<feature type="region of interest" description="Disordered" evidence="7">
    <location>
        <begin position="295"/>
        <end position="326"/>
    </location>
</feature>
<keyword evidence="4" id="KW-0804">Transcription</keyword>
<feature type="compositionally biased region" description="Basic residues" evidence="7">
    <location>
        <begin position="50"/>
        <end position="69"/>
    </location>
</feature>
<organism evidence="9 10">
    <name type="scientific">Aspergillus luchuensis (strain CBS 106.47)</name>
    <dbReference type="NCBI Taxonomy" id="1137211"/>
    <lineage>
        <taxon>Eukaryota</taxon>
        <taxon>Fungi</taxon>
        <taxon>Dikarya</taxon>
        <taxon>Ascomycota</taxon>
        <taxon>Pezizomycotina</taxon>
        <taxon>Eurotiomycetes</taxon>
        <taxon>Eurotiomycetidae</taxon>
        <taxon>Eurotiales</taxon>
        <taxon>Aspergillaceae</taxon>
        <taxon>Aspergillus</taxon>
        <taxon>Aspergillus subgen. Circumdati</taxon>
    </lineage>
</organism>
<feature type="coiled-coil region" evidence="6">
    <location>
        <begin position="341"/>
        <end position="382"/>
    </location>
</feature>
<gene>
    <name evidence="9" type="ORF">ASPFODRAFT_715093</name>
</gene>
<reference evidence="10" key="1">
    <citation type="journal article" date="2017" name="Genome Biol.">
        <title>Comparative genomics reveals high biological diversity and specific adaptations in the industrially and medically important fungal genus Aspergillus.</title>
        <authorList>
            <person name="de Vries R.P."/>
            <person name="Riley R."/>
            <person name="Wiebenga A."/>
            <person name="Aguilar-Osorio G."/>
            <person name="Amillis S."/>
            <person name="Uchima C.A."/>
            <person name="Anderluh G."/>
            <person name="Asadollahi M."/>
            <person name="Askin M."/>
            <person name="Barry K."/>
            <person name="Battaglia E."/>
            <person name="Bayram O."/>
            <person name="Benocci T."/>
            <person name="Braus-Stromeyer S.A."/>
            <person name="Caldana C."/>
            <person name="Canovas D."/>
            <person name="Cerqueira G.C."/>
            <person name="Chen F."/>
            <person name="Chen W."/>
            <person name="Choi C."/>
            <person name="Clum A."/>
            <person name="Dos Santos R.A."/>
            <person name="Damasio A.R."/>
            <person name="Diallinas G."/>
            <person name="Emri T."/>
            <person name="Fekete E."/>
            <person name="Flipphi M."/>
            <person name="Freyberg S."/>
            <person name="Gallo A."/>
            <person name="Gournas C."/>
            <person name="Habgood R."/>
            <person name="Hainaut M."/>
            <person name="Harispe M.L."/>
            <person name="Henrissat B."/>
            <person name="Hilden K.S."/>
            <person name="Hope R."/>
            <person name="Hossain A."/>
            <person name="Karabika E."/>
            <person name="Karaffa L."/>
            <person name="Karanyi Z."/>
            <person name="Krasevec N."/>
            <person name="Kuo A."/>
            <person name="Kusch H."/>
            <person name="LaButti K."/>
            <person name="Lagendijk E.L."/>
            <person name="Lapidus A."/>
            <person name="Levasseur A."/>
            <person name="Lindquist E."/>
            <person name="Lipzen A."/>
            <person name="Logrieco A.F."/>
            <person name="MacCabe A."/>
            <person name="Maekelae M.R."/>
            <person name="Malavazi I."/>
            <person name="Melin P."/>
            <person name="Meyer V."/>
            <person name="Mielnichuk N."/>
            <person name="Miskei M."/>
            <person name="Molnar A.P."/>
            <person name="Mule G."/>
            <person name="Ngan C.Y."/>
            <person name="Orejas M."/>
            <person name="Orosz E."/>
            <person name="Ouedraogo J.P."/>
            <person name="Overkamp K.M."/>
            <person name="Park H.-S."/>
            <person name="Perrone G."/>
            <person name="Piumi F."/>
            <person name="Punt P.J."/>
            <person name="Ram A.F."/>
            <person name="Ramon A."/>
            <person name="Rauscher S."/>
            <person name="Record E."/>
            <person name="Riano-Pachon D.M."/>
            <person name="Robert V."/>
            <person name="Roehrig J."/>
            <person name="Ruller R."/>
            <person name="Salamov A."/>
            <person name="Salih N.S."/>
            <person name="Samson R.A."/>
            <person name="Sandor E."/>
            <person name="Sanguinetti M."/>
            <person name="Schuetze T."/>
            <person name="Sepcic K."/>
            <person name="Shelest E."/>
            <person name="Sherlock G."/>
            <person name="Sophianopoulou V."/>
            <person name="Squina F.M."/>
            <person name="Sun H."/>
            <person name="Susca A."/>
            <person name="Todd R.B."/>
            <person name="Tsang A."/>
            <person name="Unkles S.E."/>
            <person name="van de Wiele N."/>
            <person name="van Rossen-Uffink D."/>
            <person name="Oliveira J.V."/>
            <person name="Vesth T.C."/>
            <person name="Visser J."/>
            <person name="Yu J.-H."/>
            <person name="Zhou M."/>
            <person name="Andersen M.R."/>
            <person name="Archer D.B."/>
            <person name="Baker S.E."/>
            <person name="Benoit I."/>
            <person name="Brakhage A.A."/>
            <person name="Braus G.H."/>
            <person name="Fischer R."/>
            <person name="Frisvad J.C."/>
            <person name="Goldman G.H."/>
            <person name="Houbraken J."/>
            <person name="Oakley B."/>
            <person name="Pocsi I."/>
            <person name="Scazzocchio C."/>
            <person name="Seiboth B."/>
            <person name="vanKuyk P.A."/>
            <person name="Wortman J."/>
            <person name="Dyer P.S."/>
            <person name="Grigoriev I.V."/>
        </authorList>
    </citation>
    <scope>NUCLEOTIDE SEQUENCE [LARGE SCALE GENOMIC DNA]</scope>
    <source>
        <strain evidence="10">CBS 106.47</strain>
    </source>
</reference>
<proteinExistence type="predicted"/>
<comment type="subcellular location">
    <subcellularLocation>
        <location evidence="1">Nucleus</location>
    </subcellularLocation>
</comment>
<evidence type="ECO:0000256" key="4">
    <source>
        <dbReference type="ARBA" id="ARBA00023163"/>
    </source>
</evidence>
<evidence type="ECO:0000313" key="10">
    <source>
        <dbReference type="Proteomes" id="UP000184063"/>
    </source>
</evidence>
<keyword evidence="3" id="KW-0238">DNA-binding</keyword>
<evidence type="ECO:0000256" key="1">
    <source>
        <dbReference type="ARBA" id="ARBA00004123"/>
    </source>
</evidence>
<evidence type="ECO:0000259" key="8">
    <source>
        <dbReference type="PROSITE" id="PS50217"/>
    </source>
</evidence>
<feature type="region of interest" description="Disordered" evidence="7">
    <location>
        <begin position="138"/>
        <end position="164"/>
    </location>
</feature>
<dbReference type="GO" id="GO:0005634">
    <property type="term" value="C:nucleus"/>
    <property type="evidence" value="ECO:0007669"/>
    <property type="project" value="UniProtKB-SubCell"/>
</dbReference>
<feature type="compositionally biased region" description="Low complexity" evidence="7">
    <location>
        <begin position="307"/>
        <end position="320"/>
    </location>
</feature>
<evidence type="ECO:0000256" key="7">
    <source>
        <dbReference type="SAM" id="MobiDB-lite"/>
    </source>
</evidence>
<dbReference type="PANTHER" id="PTHR13044:SF38">
    <property type="entry name" value="BZIP DOMAIN-CONTAINING PROTEIN"/>
    <property type="match status" value="1"/>
</dbReference>
<dbReference type="SUPFAM" id="SSF57959">
    <property type="entry name" value="Leucine zipper domain"/>
    <property type="match status" value="1"/>
</dbReference>
<dbReference type="EMBL" id="KV878240">
    <property type="protein sequence ID" value="OJZ87453.1"/>
    <property type="molecule type" value="Genomic_DNA"/>
</dbReference>
<dbReference type="GO" id="GO:0000977">
    <property type="term" value="F:RNA polymerase II transcription regulatory region sequence-specific DNA binding"/>
    <property type="evidence" value="ECO:0007669"/>
    <property type="project" value="TreeGrafter"/>
</dbReference>
<dbReference type="Gene3D" id="1.20.5.170">
    <property type="match status" value="1"/>
</dbReference>
<accession>A0A1M3TL05</accession>
<feature type="compositionally biased region" description="Pro residues" evidence="7">
    <location>
        <begin position="90"/>
        <end position="100"/>
    </location>
</feature>
<keyword evidence="5" id="KW-0539">Nucleus</keyword>
<keyword evidence="2" id="KW-0805">Transcription regulation</keyword>
<evidence type="ECO:0000256" key="3">
    <source>
        <dbReference type="ARBA" id="ARBA00023125"/>
    </source>
</evidence>
<dbReference type="Proteomes" id="UP000184063">
    <property type="component" value="Unassembled WGS sequence"/>
</dbReference>
<dbReference type="Pfam" id="PF07716">
    <property type="entry name" value="bZIP_2"/>
    <property type="match status" value="1"/>
</dbReference>
<evidence type="ECO:0000313" key="9">
    <source>
        <dbReference type="EMBL" id="OJZ87453.1"/>
    </source>
</evidence>
<feature type="domain" description="BZIP" evidence="8">
    <location>
        <begin position="323"/>
        <end position="386"/>
    </location>
</feature>
<dbReference type="InterPro" id="IPR046347">
    <property type="entry name" value="bZIP_sf"/>
</dbReference>
<feature type="region of interest" description="Disordered" evidence="7">
    <location>
        <begin position="50"/>
        <end position="124"/>
    </location>
</feature>
<dbReference type="OrthoDB" id="2257100at2759"/>
<keyword evidence="6" id="KW-0175">Coiled coil</keyword>
<dbReference type="VEuPathDB" id="FungiDB:ASPFODRAFT_715093"/>
<dbReference type="GO" id="GO:0001228">
    <property type="term" value="F:DNA-binding transcription activator activity, RNA polymerase II-specific"/>
    <property type="evidence" value="ECO:0007669"/>
    <property type="project" value="TreeGrafter"/>
</dbReference>
<dbReference type="SMART" id="SM00338">
    <property type="entry name" value="BRLZ"/>
    <property type="match status" value="1"/>
</dbReference>